<organism evidence="2 3">
    <name type="scientific">Cinchona calisaya</name>
    <dbReference type="NCBI Taxonomy" id="153742"/>
    <lineage>
        <taxon>Eukaryota</taxon>
        <taxon>Viridiplantae</taxon>
        <taxon>Streptophyta</taxon>
        <taxon>Embryophyta</taxon>
        <taxon>Tracheophyta</taxon>
        <taxon>Spermatophyta</taxon>
        <taxon>Magnoliopsida</taxon>
        <taxon>eudicotyledons</taxon>
        <taxon>Gunneridae</taxon>
        <taxon>Pentapetalae</taxon>
        <taxon>asterids</taxon>
        <taxon>lamiids</taxon>
        <taxon>Gentianales</taxon>
        <taxon>Rubiaceae</taxon>
        <taxon>Cinchonoideae</taxon>
        <taxon>Cinchoneae</taxon>
        <taxon>Cinchona</taxon>
    </lineage>
</organism>
<gene>
    <name evidence="2" type="ORF">ACH5RR_040516</name>
</gene>
<sequence length="199" mass="22339">MDNDEEYPGQIKVSKPLLSRLNRLDSLMKHLGEKKNLWGKKSSQDDNSKGRLDGKCMPLNVAIEEVCSKGSLLDRIASLEDRLLQICLEIESYRRSCSSSTNTSSGASSASNNGSKSERISSYPTFGNKLNPQCKKQPQLPFNRSQVETEAPQPQQKLKLCSSMREQPKLQEKTKDKKTGRKGKKNIVPNWPRLKILGC</sequence>
<feature type="compositionally biased region" description="Polar residues" evidence="1">
    <location>
        <begin position="120"/>
        <end position="156"/>
    </location>
</feature>
<dbReference type="EMBL" id="JBJUIK010000017">
    <property type="protein sequence ID" value="KAL3497784.1"/>
    <property type="molecule type" value="Genomic_DNA"/>
</dbReference>
<dbReference type="AlphaFoldDB" id="A0ABD2XU98"/>
<evidence type="ECO:0000313" key="2">
    <source>
        <dbReference type="EMBL" id="KAL3497784.1"/>
    </source>
</evidence>
<dbReference type="PANTHER" id="PTHR34190">
    <property type="entry name" value="EXPRESSED PROTEIN"/>
    <property type="match status" value="1"/>
</dbReference>
<evidence type="ECO:0000256" key="1">
    <source>
        <dbReference type="SAM" id="MobiDB-lite"/>
    </source>
</evidence>
<feature type="compositionally biased region" description="Basic and acidic residues" evidence="1">
    <location>
        <begin position="166"/>
        <end position="177"/>
    </location>
</feature>
<feature type="region of interest" description="Disordered" evidence="1">
    <location>
        <begin position="97"/>
        <end position="191"/>
    </location>
</feature>
<accession>A0ABD2XU98</accession>
<keyword evidence="3" id="KW-1185">Reference proteome</keyword>
<name>A0ABD2XU98_9GENT</name>
<proteinExistence type="predicted"/>
<comment type="caution">
    <text evidence="2">The sequence shown here is derived from an EMBL/GenBank/DDBJ whole genome shotgun (WGS) entry which is preliminary data.</text>
</comment>
<reference evidence="2 3" key="1">
    <citation type="submission" date="2024-11" db="EMBL/GenBank/DDBJ databases">
        <title>A near-complete genome assembly of Cinchona calisaya.</title>
        <authorList>
            <person name="Lian D.C."/>
            <person name="Zhao X.W."/>
            <person name="Wei L."/>
        </authorList>
    </citation>
    <scope>NUCLEOTIDE SEQUENCE [LARGE SCALE GENOMIC DNA]</scope>
    <source>
        <tissue evidence="2">Nenye</tissue>
    </source>
</reference>
<evidence type="ECO:0000313" key="3">
    <source>
        <dbReference type="Proteomes" id="UP001630127"/>
    </source>
</evidence>
<dbReference type="Proteomes" id="UP001630127">
    <property type="component" value="Unassembled WGS sequence"/>
</dbReference>
<feature type="compositionally biased region" description="Low complexity" evidence="1">
    <location>
        <begin position="98"/>
        <end position="115"/>
    </location>
</feature>
<protein>
    <submittedName>
        <fullName evidence="2">Uncharacterized protein</fullName>
    </submittedName>
</protein>
<dbReference type="PANTHER" id="PTHR34190:SF4">
    <property type="entry name" value="EXPRESSED PROTEIN"/>
    <property type="match status" value="1"/>
</dbReference>